<dbReference type="Proteomes" id="UP001239111">
    <property type="component" value="Chromosome 1"/>
</dbReference>
<sequence length="111" mass="12972">MFKVQKFNVNDNLDNSEFVYFGIRKALEMMVRPSLHVIKILKLQFNVDGLPISKSSLIEFWLIMGKIFMEDILITYDPFAIAAWKGEGKPKSVELFLEDFITELNIILQRE</sequence>
<dbReference type="EMBL" id="CM056741">
    <property type="protein sequence ID" value="KAJ8685497.1"/>
    <property type="molecule type" value="Genomic_DNA"/>
</dbReference>
<comment type="caution">
    <text evidence="1">The sequence shown here is derived from an EMBL/GenBank/DDBJ whole genome shotgun (WGS) entry which is preliminary data.</text>
</comment>
<accession>A0ACC2PT04</accession>
<keyword evidence="2" id="KW-1185">Reference proteome</keyword>
<name>A0ACC2PT04_9HYME</name>
<proteinExistence type="predicted"/>
<organism evidence="1 2">
    <name type="scientific">Eretmocerus hayati</name>
    <dbReference type="NCBI Taxonomy" id="131215"/>
    <lineage>
        <taxon>Eukaryota</taxon>
        <taxon>Metazoa</taxon>
        <taxon>Ecdysozoa</taxon>
        <taxon>Arthropoda</taxon>
        <taxon>Hexapoda</taxon>
        <taxon>Insecta</taxon>
        <taxon>Pterygota</taxon>
        <taxon>Neoptera</taxon>
        <taxon>Endopterygota</taxon>
        <taxon>Hymenoptera</taxon>
        <taxon>Apocrita</taxon>
        <taxon>Proctotrupomorpha</taxon>
        <taxon>Chalcidoidea</taxon>
        <taxon>Aphelinidae</taxon>
        <taxon>Aphelininae</taxon>
        <taxon>Eretmocerus</taxon>
    </lineage>
</organism>
<evidence type="ECO:0000313" key="2">
    <source>
        <dbReference type="Proteomes" id="UP001239111"/>
    </source>
</evidence>
<reference evidence="1" key="1">
    <citation type="submission" date="2023-04" db="EMBL/GenBank/DDBJ databases">
        <title>A chromosome-level genome assembly of the parasitoid wasp Eretmocerus hayati.</title>
        <authorList>
            <person name="Zhong Y."/>
            <person name="Liu S."/>
            <person name="Liu Y."/>
        </authorList>
    </citation>
    <scope>NUCLEOTIDE SEQUENCE</scope>
    <source>
        <strain evidence="1">ZJU_SS_LIU_2023</strain>
    </source>
</reference>
<evidence type="ECO:0000313" key="1">
    <source>
        <dbReference type="EMBL" id="KAJ8685497.1"/>
    </source>
</evidence>
<protein>
    <submittedName>
        <fullName evidence="1">Uncharacterized protein</fullName>
    </submittedName>
</protein>
<gene>
    <name evidence="1" type="ORF">QAD02_021290</name>
</gene>